<dbReference type="EMBL" id="BAAANJ010000015">
    <property type="protein sequence ID" value="GAA1817368.1"/>
    <property type="molecule type" value="Genomic_DNA"/>
</dbReference>
<accession>A0ABN2MAT4</accession>
<gene>
    <name evidence="2" type="ORF">GCM10009749_29170</name>
</gene>
<name>A0ABN2MAT4_9MICO</name>
<keyword evidence="1" id="KW-0472">Membrane</keyword>
<feature type="transmembrane region" description="Helical" evidence="1">
    <location>
        <begin position="159"/>
        <end position="183"/>
    </location>
</feature>
<protein>
    <recommendedName>
        <fullName evidence="4">DUF1700 domain-containing protein</fullName>
    </recommendedName>
</protein>
<feature type="transmembrane region" description="Helical" evidence="1">
    <location>
        <begin position="121"/>
        <end position="147"/>
    </location>
</feature>
<keyword evidence="1" id="KW-1133">Transmembrane helix</keyword>
<reference evidence="2 3" key="1">
    <citation type="journal article" date="2019" name="Int. J. Syst. Evol. Microbiol.">
        <title>The Global Catalogue of Microorganisms (GCM) 10K type strain sequencing project: providing services to taxonomists for standard genome sequencing and annotation.</title>
        <authorList>
            <consortium name="The Broad Institute Genomics Platform"/>
            <consortium name="The Broad Institute Genome Sequencing Center for Infectious Disease"/>
            <person name="Wu L."/>
            <person name="Ma J."/>
        </authorList>
    </citation>
    <scope>NUCLEOTIDE SEQUENCE [LARGE SCALE GENOMIC DNA]</scope>
    <source>
        <strain evidence="2 3">JCM 14322</strain>
    </source>
</reference>
<evidence type="ECO:0000313" key="2">
    <source>
        <dbReference type="EMBL" id="GAA1817368.1"/>
    </source>
</evidence>
<evidence type="ECO:0000313" key="3">
    <source>
        <dbReference type="Proteomes" id="UP001500002"/>
    </source>
</evidence>
<keyword evidence="3" id="KW-1185">Reference proteome</keyword>
<sequence length="223" mass="23475">MSRPLSTRHPDPVSSYLVAIDAEIPRWLRSRRAALSELADGLDDAITDYRTQGLSPQEAATRAVSDSGPPSIIADAFTDVLSAGHARRTALALLVTGPLIGVVWLNALVPGSPPTMLLAQILPLGPVILASVVTSVLTLLVTGPARLRPAWAPRRPQRLAAFACACSVVGDLLVLGTTMITALTMPGNMAGYPLIGAVVLTLTRLAITQRVARRDLTRAPSNP</sequence>
<dbReference type="RefSeq" id="WP_344297047.1">
    <property type="nucleotide sequence ID" value="NZ_BAAANJ010000015.1"/>
</dbReference>
<organism evidence="2 3">
    <name type="scientific">Agromyces neolithicus</name>
    <dbReference type="NCBI Taxonomy" id="269420"/>
    <lineage>
        <taxon>Bacteria</taxon>
        <taxon>Bacillati</taxon>
        <taxon>Actinomycetota</taxon>
        <taxon>Actinomycetes</taxon>
        <taxon>Micrococcales</taxon>
        <taxon>Microbacteriaceae</taxon>
        <taxon>Agromyces</taxon>
    </lineage>
</organism>
<comment type="caution">
    <text evidence="2">The sequence shown here is derived from an EMBL/GenBank/DDBJ whole genome shotgun (WGS) entry which is preliminary data.</text>
</comment>
<dbReference type="Proteomes" id="UP001500002">
    <property type="component" value="Unassembled WGS sequence"/>
</dbReference>
<keyword evidence="1" id="KW-0812">Transmembrane</keyword>
<feature type="transmembrane region" description="Helical" evidence="1">
    <location>
        <begin position="189"/>
        <end position="207"/>
    </location>
</feature>
<evidence type="ECO:0000256" key="1">
    <source>
        <dbReference type="SAM" id="Phobius"/>
    </source>
</evidence>
<evidence type="ECO:0008006" key="4">
    <source>
        <dbReference type="Google" id="ProtNLM"/>
    </source>
</evidence>
<feature type="transmembrane region" description="Helical" evidence="1">
    <location>
        <begin position="90"/>
        <end position="109"/>
    </location>
</feature>
<proteinExistence type="predicted"/>